<comment type="caution">
    <text evidence="1">The sequence shown here is derived from an EMBL/GenBank/DDBJ whole genome shotgun (WGS) entry which is preliminary data.</text>
</comment>
<dbReference type="InterPro" id="IPR015424">
    <property type="entry name" value="PyrdxlP-dep_Trfase"/>
</dbReference>
<protein>
    <submittedName>
        <fullName evidence="1">Uncharacterized protein</fullName>
    </submittedName>
</protein>
<dbReference type="Proteomes" id="UP001632037">
    <property type="component" value="Unassembled WGS sequence"/>
</dbReference>
<reference evidence="1 2" key="1">
    <citation type="submission" date="2024-09" db="EMBL/GenBank/DDBJ databases">
        <title>Genome sequencing and assembly of Phytophthora oleae, isolate VK10A, causative agent of rot of olive drupes.</title>
        <authorList>
            <person name="Conti Taguali S."/>
            <person name="Riolo M."/>
            <person name="La Spada F."/>
            <person name="Cacciola S.O."/>
            <person name="Dionisio G."/>
        </authorList>
    </citation>
    <scope>NUCLEOTIDE SEQUENCE [LARGE SCALE GENOMIC DNA]</scope>
    <source>
        <strain evidence="1 2">VK10A</strain>
    </source>
</reference>
<sequence>MTEALAIMDTKRKYIAKRLQAIPQLEFAYRRTASIYHVTLVPGSAFGVKNGLRFSSMETIEHALDGLEQSLGALSFIPVAPKLATRSRRALVDVASVIDSGIQAQK</sequence>
<dbReference type="EMBL" id="JBIMZQ010000010">
    <property type="protein sequence ID" value="KAL3668924.1"/>
    <property type="molecule type" value="Genomic_DNA"/>
</dbReference>
<dbReference type="AlphaFoldDB" id="A0ABD3FRJ2"/>
<dbReference type="SUPFAM" id="SSF53383">
    <property type="entry name" value="PLP-dependent transferases"/>
    <property type="match status" value="1"/>
</dbReference>
<evidence type="ECO:0000313" key="1">
    <source>
        <dbReference type="EMBL" id="KAL3668924.1"/>
    </source>
</evidence>
<accession>A0ABD3FRJ2</accession>
<evidence type="ECO:0000313" key="2">
    <source>
        <dbReference type="Proteomes" id="UP001632037"/>
    </source>
</evidence>
<organism evidence="1 2">
    <name type="scientific">Phytophthora oleae</name>
    <dbReference type="NCBI Taxonomy" id="2107226"/>
    <lineage>
        <taxon>Eukaryota</taxon>
        <taxon>Sar</taxon>
        <taxon>Stramenopiles</taxon>
        <taxon>Oomycota</taxon>
        <taxon>Peronosporomycetes</taxon>
        <taxon>Peronosporales</taxon>
        <taxon>Peronosporaceae</taxon>
        <taxon>Phytophthora</taxon>
    </lineage>
</organism>
<keyword evidence="2" id="KW-1185">Reference proteome</keyword>
<proteinExistence type="predicted"/>
<gene>
    <name evidence="1" type="ORF">V7S43_006212</name>
</gene>
<name>A0ABD3FRJ2_9STRA</name>